<keyword evidence="2" id="KW-0723">Serine/threonine-protein kinase</keyword>
<dbReference type="PROSITE" id="PS50011">
    <property type="entry name" value="PROTEIN_KINASE_DOM"/>
    <property type="match status" value="1"/>
</dbReference>
<evidence type="ECO:0000313" key="9">
    <source>
        <dbReference type="Proteomes" id="UP001153076"/>
    </source>
</evidence>
<organism evidence="8 9">
    <name type="scientific">Carnegiea gigantea</name>
    <dbReference type="NCBI Taxonomy" id="171969"/>
    <lineage>
        <taxon>Eukaryota</taxon>
        <taxon>Viridiplantae</taxon>
        <taxon>Streptophyta</taxon>
        <taxon>Embryophyta</taxon>
        <taxon>Tracheophyta</taxon>
        <taxon>Spermatophyta</taxon>
        <taxon>Magnoliopsida</taxon>
        <taxon>eudicotyledons</taxon>
        <taxon>Gunneridae</taxon>
        <taxon>Pentapetalae</taxon>
        <taxon>Caryophyllales</taxon>
        <taxon>Cactineae</taxon>
        <taxon>Cactaceae</taxon>
        <taxon>Cactoideae</taxon>
        <taxon>Echinocereeae</taxon>
        <taxon>Carnegiea</taxon>
    </lineage>
</organism>
<feature type="domain" description="Protein kinase" evidence="7">
    <location>
        <begin position="1"/>
        <end position="198"/>
    </location>
</feature>
<dbReference type="SMART" id="SM00220">
    <property type="entry name" value="S_TKc"/>
    <property type="match status" value="1"/>
</dbReference>
<dbReference type="EMBL" id="JAKOGI010000131">
    <property type="protein sequence ID" value="KAJ8442987.1"/>
    <property type="molecule type" value="Genomic_DNA"/>
</dbReference>
<evidence type="ECO:0000256" key="4">
    <source>
        <dbReference type="ARBA" id="ARBA00022741"/>
    </source>
</evidence>
<dbReference type="Proteomes" id="UP001153076">
    <property type="component" value="Unassembled WGS sequence"/>
</dbReference>
<evidence type="ECO:0000256" key="5">
    <source>
        <dbReference type="ARBA" id="ARBA00022777"/>
    </source>
</evidence>
<keyword evidence="6" id="KW-0067">ATP-binding</keyword>
<keyword evidence="9" id="KW-1185">Reference proteome</keyword>
<dbReference type="InterPro" id="IPR011009">
    <property type="entry name" value="Kinase-like_dom_sf"/>
</dbReference>
<dbReference type="GO" id="GO:0004674">
    <property type="term" value="F:protein serine/threonine kinase activity"/>
    <property type="evidence" value="ECO:0007669"/>
    <property type="project" value="UniProtKB-KW"/>
</dbReference>
<comment type="caution">
    <text evidence="8">The sequence shown here is derived from an EMBL/GenBank/DDBJ whole genome shotgun (WGS) entry which is preliminary data.</text>
</comment>
<evidence type="ECO:0000256" key="3">
    <source>
        <dbReference type="ARBA" id="ARBA00022679"/>
    </source>
</evidence>
<dbReference type="Gene3D" id="3.30.200.20">
    <property type="entry name" value="Phosphorylase Kinase, domain 1"/>
    <property type="match status" value="1"/>
</dbReference>
<protein>
    <recommendedName>
        <fullName evidence="7">Protein kinase domain-containing protein</fullName>
    </recommendedName>
</protein>
<dbReference type="GO" id="GO:0005524">
    <property type="term" value="F:ATP binding"/>
    <property type="evidence" value="ECO:0007669"/>
    <property type="project" value="UniProtKB-KW"/>
</dbReference>
<dbReference type="OrthoDB" id="40902at2759"/>
<keyword evidence="5" id="KW-0418">Kinase</keyword>
<proteinExistence type="inferred from homology"/>
<reference evidence="8" key="1">
    <citation type="submission" date="2022-04" db="EMBL/GenBank/DDBJ databases">
        <title>Carnegiea gigantea Genome sequencing and assembly v2.</title>
        <authorList>
            <person name="Copetti D."/>
            <person name="Sanderson M.J."/>
            <person name="Burquez A."/>
            <person name="Wojciechowski M.F."/>
        </authorList>
    </citation>
    <scope>NUCLEOTIDE SEQUENCE</scope>
    <source>
        <strain evidence="8">SGP5-SGP5p</strain>
        <tissue evidence="8">Aerial part</tissue>
    </source>
</reference>
<dbReference type="AlphaFoldDB" id="A0A9Q1KGU3"/>
<dbReference type="Pfam" id="PF00069">
    <property type="entry name" value="Pkinase"/>
    <property type="match status" value="1"/>
</dbReference>
<evidence type="ECO:0000256" key="6">
    <source>
        <dbReference type="ARBA" id="ARBA00022840"/>
    </source>
</evidence>
<gene>
    <name evidence="8" type="ORF">Cgig2_019560</name>
</gene>
<evidence type="ECO:0000259" key="7">
    <source>
        <dbReference type="PROSITE" id="PS50011"/>
    </source>
</evidence>
<keyword evidence="3" id="KW-0808">Transferase</keyword>
<sequence>MQHLSGQPNIVDFKGAYDDQTSVYLMMELGDGGELFYRIITKGYYSEKAAASILRQIVNVVDMCHFMGVHRDLKPNNFLPSSKGKNSLLKATHFGLSVCESSSDKIYQDIVVVLTMLLLTYYAASMVRKPTFGVLESCCAFYLVVCLHFGQLNCLSCSNQPSISNGAKDIVRRMLTQHPKRRITAAQVLNKPIDNIVLSRMQQFRVMSKLKKLAFKVGKLIDASYKLLISLKETKVIAKNLPKE</sequence>
<dbReference type="SUPFAM" id="SSF56112">
    <property type="entry name" value="Protein kinase-like (PK-like)"/>
    <property type="match status" value="1"/>
</dbReference>
<name>A0A9Q1KGU3_9CARY</name>
<evidence type="ECO:0000256" key="1">
    <source>
        <dbReference type="ARBA" id="ARBA00005354"/>
    </source>
</evidence>
<accession>A0A9Q1KGU3</accession>
<dbReference type="InterPro" id="IPR000719">
    <property type="entry name" value="Prot_kinase_dom"/>
</dbReference>
<evidence type="ECO:0000256" key="2">
    <source>
        <dbReference type="ARBA" id="ARBA00022527"/>
    </source>
</evidence>
<comment type="similarity">
    <text evidence="1">Belongs to the protein kinase superfamily. CAMK Ser/Thr protein kinase family. CaMK subfamily.</text>
</comment>
<dbReference type="PANTHER" id="PTHR24349">
    <property type="entry name" value="SERINE/THREONINE-PROTEIN KINASE"/>
    <property type="match status" value="1"/>
</dbReference>
<dbReference type="InterPro" id="IPR050205">
    <property type="entry name" value="CDPK_Ser/Thr_kinases"/>
</dbReference>
<evidence type="ECO:0000313" key="8">
    <source>
        <dbReference type="EMBL" id="KAJ8442987.1"/>
    </source>
</evidence>
<dbReference type="Gene3D" id="1.10.510.10">
    <property type="entry name" value="Transferase(Phosphotransferase) domain 1"/>
    <property type="match status" value="1"/>
</dbReference>
<keyword evidence="4" id="KW-0547">Nucleotide-binding</keyword>